<dbReference type="EMBL" id="LAZR01025330">
    <property type="protein sequence ID" value="KKL72251.1"/>
    <property type="molecule type" value="Genomic_DNA"/>
</dbReference>
<sequence length="51" mass="5615">MLAVSLSVVSTPPGATEGLPAMQFSEVEPGEEMTWVRLDDQFCQYPKVITE</sequence>
<accession>A0A0F9F1E5</accession>
<gene>
    <name evidence="1" type="ORF">LCGC14_2086780</name>
</gene>
<comment type="caution">
    <text evidence="1">The sequence shown here is derived from an EMBL/GenBank/DDBJ whole genome shotgun (WGS) entry which is preliminary data.</text>
</comment>
<dbReference type="AlphaFoldDB" id="A0A0F9F1E5"/>
<organism evidence="1">
    <name type="scientific">marine sediment metagenome</name>
    <dbReference type="NCBI Taxonomy" id="412755"/>
    <lineage>
        <taxon>unclassified sequences</taxon>
        <taxon>metagenomes</taxon>
        <taxon>ecological metagenomes</taxon>
    </lineage>
</organism>
<proteinExistence type="predicted"/>
<name>A0A0F9F1E5_9ZZZZ</name>
<evidence type="ECO:0000313" key="1">
    <source>
        <dbReference type="EMBL" id="KKL72251.1"/>
    </source>
</evidence>
<reference evidence="1" key="1">
    <citation type="journal article" date="2015" name="Nature">
        <title>Complex archaea that bridge the gap between prokaryotes and eukaryotes.</title>
        <authorList>
            <person name="Spang A."/>
            <person name="Saw J.H."/>
            <person name="Jorgensen S.L."/>
            <person name="Zaremba-Niedzwiedzka K."/>
            <person name="Martijn J."/>
            <person name="Lind A.E."/>
            <person name="van Eijk R."/>
            <person name="Schleper C."/>
            <person name="Guy L."/>
            <person name="Ettema T.J."/>
        </authorList>
    </citation>
    <scope>NUCLEOTIDE SEQUENCE</scope>
</reference>
<protein>
    <submittedName>
        <fullName evidence="1">Uncharacterized protein</fullName>
    </submittedName>
</protein>